<evidence type="ECO:0000313" key="2">
    <source>
        <dbReference type="Proteomes" id="UP001278995"/>
    </source>
</evidence>
<dbReference type="RefSeq" id="WP_321099826.1">
    <property type="nucleotide sequence ID" value="NZ_JAXHPL010000110.1"/>
</dbReference>
<comment type="caution">
    <text evidence="1">The sequence shown here is derived from an EMBL/GenBank/DDBJ whole genome shotgun (WGS) entry which is preliminary data.</text>
</comment>
<proteinExistence type="predicted"/>
<dbReference type="AlphaFoldDB" id="A0AB35UZ29"/>
<name>A0AB35UZ29_9GAMM</name>
<evidence type="ECO:0000313" key="1">
    <source>
        <dbReference type="EMBL" id="MDY6487974.1"/>
    </source>
</evidence>
<gene>
    <name evidence="1" type="ORF">SKM51_12360</name>
</gene>
<accession>A0AB35UZ29</accession>
<protein>
    <submittedName>
        <fullName evidence="1">Uncharacterized protein</fullName>
    </submittedName>
</protein>
<reference evidence="1 2" key="1">
    <citation type="submission" date="2023-11" db="EMBL/GenBank/DDBJ databases">
        <title>The common occurrence of Acinetobacte faecalis in cattle feces and its emended description.</title>
        <authorList>
            <person name="Kyselkova M."/>
            <person name="Xanthopoulou K."/>
            <person name="Shestivska V."/>
            <person name="Spanelova P."/>
            <person name="Maixnerova M."/>
            <person name="Higgins P.G."/>
            <person name="Nemec A."/>
        </authorList>
    </citation>
    <scope>NUCLEOTIDE SEQUENCE [LARGE SCALE GENOMIC DNA]</scope>
    <source>
        <strain evidence="1 2">ANC 7483</strain>
    </source>
</reference>
<dbReference type="EMBL" id="JAXHPL010000110">
    <property type="protein sequence ID" value="MDY6487974.1"/>
    <property type="molecule type" value="Genomic_DNA"/>
</dbReference>
<organism evidence="1 2">
    <name type="scientific">Acinetobacter faecalis</name>
    <dbReference type="NCBI Taxonomy" id="2665161"/>
    <lineage>
        <taxon>Bacteria</taxon>
        <taxon>Pseudomonadati</taxon>
        <taxon>Pseudomonadota</taxon>
        <taxon>Gammaproteobacteria</taxon>
        <taxon>Moraxellales</taxon>
        <taxon>Moraxellaceae</taxon>
        <taxon>Acinetobacter</taxon>
    </lineage>
</organism>
<sequence length="249" mass="29538">MKRVVLVIAAATFSIFGYMIYQYKVQQNELAQLEVYQSVIQDEGQLIFEAAQTWQKSISVDLNTSDLDDDYKIMADFVLNFMVQSAEARNTYLRELKALNWDKFLDVNRLDKDKKNKYEETEIMFIAVKEVMTRYQESMVHRDELALNEAKHLKVNQRFRRYLTESFKEVVKQNNGQELFELEQQSFAKAQALFVILKESKWQAKNNMFMFQGDDHVKQFNKIYKEMLELDKQMKKVSQKNQKAIEASL</sequence>
<dbReference type="Proteomes" id="UP001278995">
    <property type="component" value="Unassembled WGS sequence"/>
</dbReference>